<organism evidence="1">
    <name type="scientific">freshwater sediment metagenome</name>
    <dbReference type="NCBI Taxonomy" id="556182"/>
    <lineage>
        <taxon>unclassified sequences</taxon>
        <taxon>metagenomes</taxon>
        <taxon>ecological metagenomes</taxon>
    </lineage>
</organism>
<name>A0AA48M0F2_9ZZZZ</name>
<gene>
    <name evidence="1" type="ORF">AMST5_01172</name>
</gene>
<reference evidence="1" key="1">
    <citation type="submission" date="2023-07" db="EMBL/GenBank/DDBJ databases">
        <authorList>
            <person name="Pelsma A.J. K."/>
        </authorList>
    </citation>
    <scope>NUCLEOTIDE SEQUENCE</scope>
</reference>
<dbReference type="InterPro" id="IPR019660">
    <property type="entry name" value="Put_sensory_transdc_reg_YbjN"/>
</dbReference>
<dbReference type="Pfam" id="PF10722">
    <property type="entry name" value="YbjN"/>
    <property type="match status" value="1"/>
</dbReference>
<protein>
    <recommendedName>
        <fullName evidence="2">YbjN domain-containing protein</fullName>
    </recommendedName>
</protein>
<proteinExistence type="predicted"/>
<evidence type="ECO:0000313" key="1">
    <source>
        <dbReference type="EMBL" id="CAJ0859046.1"/>
    </source>
</evidence>
<evidence type="ECO:0008006" key="2">
    <source>
        <dbReference type="Google" id="ProtNLM"/>
    </source>
</evidence>
<dbReference type="EMBL" id="OY288114">
    <property type="protein sequence ID" value="CAJ0859046.1"/>
    <property type="molecule type" value="Genomic_DNA"/>
</dbReference>
<dbReference type="AlphaFoldDB" id="A0AA48M0F2"/>
<accession>A0AA48M0F2</accession>
<sequence>MPEPARRNVKEIREGLLEAVSYWGWQEKICHDSELQADFVSTTYIKHNEEFCYTLTSSDKNRKIGIHVTSPIQVPKVRIAETLTVLNYFNAQSTTGNYYISGAGDLCYKWTISVFDAQVGVDAFKTLRDSGKNAFDETYNSFLTAAFTNKPASEILQNHSLFWSKERALAANRA</sequence>